<dbReference type="Pfam" id="PF05649">
    <property type="entry name" value="Peptidase_M13_N"/>
    <property type="match status" value="1"/>
</dbReference>
<dbReference type="GO" id="GO:0016485">
    <property type="term" value="P:protein processing"/>
    <property type="evidence" value="ECO:0007669"/>
    <property type="project" value="TreeGrafter"/>
</dbReference>
<dbReference type="InterPro" id="IPR000718">
    <property type="entry name" value="Peptidase_M13"/>
</dbReference>
<keyword evidence="6" id="KW-0482">Metalloprotease</keyword>
<evidence type="ECO:0000313" key="10">
    <source>
        <dbReference type="Proteomes" id="UP000823405"/>
    </source>
</evidence>
<keyword evidence="5" id="KW-0862">Zinc</keyword>
<dbReference type="EMBL" id="JAAAIN010000616">
    <property type="protein sequence ID" value="KAG0312437.1"/>
    <property type="molecule type" value="Genomic_DNA"/>
</dbReference>
<keyword evidence="4" id="KW-0378">Hydrolase</keyword>
<evidence type="ECO:0000313" key="9">
    <source>
        <dbReference type="EMBL" id="KAG0312437.1"/>
    </source>
</evidence>
<feature type="non-terminal residue" evidence="9">
    <location>
        <position position="523"/>
    </location>
</feature>
<dbReference type="PANTHER" id="PTHR11733:SF208">
    <property type="entry name" value="PEPTIDASE M13 C-TERMINAL DOMAIN-CONTAINING PROTEIN"/>
    <property type="match status" value="1"/>
</dbReference>
<evidence type="ECO:0000256" key="2">
    <source>
        <dbReference type="ARBA" id="ARBA00022670"/>
    </source>
</evidence>
<proteinExistence type="predicted"/>
<dbReference type="InterPro" id="IPR024079">
    <property type="entry name" value="MetalloPept_cat_dom_sf"/>
</dbReference>
<dbReference type="OrthoDB" id="6475849at2759"/>
<evidence type="ECO:0000256" key="4">
    <source>
        <dbReference type="ARBA" id="ARBA00022801"/>
    </source>
</evidence>
<dbReference type="GO" id="GO:0005886">
    <property type="term" value="C:plasma membrane"/>
    <property type="evidence" value="ECO:0007669"/>
    <property type="project" value="TreeGrafter"/>
</dbReference>
<feature type="domain" description="Peptidase M13 C-terminal" evidence="7">
    <location>
        <begin position="395"/>
        <end position="513"/>
    </location>
</feature>
<dbReference type="InterPro" id="IPR042089">
    <property type="entry name" value="Peptidase_M13_dom_2"/>
</dbReference>
<evidence type="ECO:0000256" key="5">
    <source>
        <dbReference type="ARBA" id="ARBA00022833"/>
    </source>
</evidence>
<evidence type="ECO:0000259" key="8">
    <source>
        <dbReference type="Pfam" id="PF05649"/>
    </source>
</evidence>
<dbReference type="InterPro" id="IPR018497">
    <property type="entry name" value="Peptidase_M13_C"/>
</dbReference>
<protein>
    <submittedName>
        <fullName evidence="9">Uncharacterized protein</fullName>
    </submittedName>
</protein>
<dbReference type="CDD" id="cd08662">
    <property type="entry name" value="M13"/>
    <property type="match status" value="1"/>
</dbReference>
<dbReference type="PRINTS" id="PR00786">
    <property type="entry name" value="NEPRILYSIN"/>
</dbReference>
<comment type="cofactor">
    <cofactor evidence="1">
        <name>Zn(2+)</name>
        <dbReference type="ChEBI" id="CHEBI:29105"/>
    </cofactor>
</comment>
<organism evidence="9 10">
    <name type="scientific">Linnemannia gamsii</name>
    <dbReference type="NCBI Taxonomy" id="64522"/>
    <lineage>
        <taxon>Eukaryota</taxon>
        <taxon>Fungi</taxon>
        <taxon>Fungi incertae sedis</taxon>
        <taxon>Mucoromycota</taxon>
        <taxon>Mortierellomycotina</taxon>
        <taxon>Mortierellomycetes</taxon>
        <taxon>Mortierellales</taxon>
        <taxon>Mortierellaceae</taxon>
        <taxon>Linnemannia</taxon>
    </lineage>
</organism>
<evidence type="ECO:0000259" key="7">
    <source>
        <dbReference type="Pfam" id="PF01431"/>
    </source>
</evidence>
<dbReference type="PANTHER" id="PTHR11733">
    <property type="entry name" value="ZINC METALLOPROTEASE FAMILY M13 NEPRILYSIN-RELATED"/>
    <property type="match status" value="1"/>
</dbReference>
<reference evidence="9" key="1">
    <citation type="journal article" date="2020" name="Fungal Divers.">
        <title>Resolving the Mortierellaceae phylogeny through synthesis of multi-gene phylogenetics and phylogenomics.</title>
        <authorList>
            <person name="Vandepol N."/>
            <person name="Liber J."/>
            <person name="Desiro A."/>
            <person name="Na H."/>
            <person name="Kennedy M."/>
            <person name="Barry K."/>
            <person name="Grigoriev I.V."/>
            <person name="Miller A.N."/>
            <person name="O'Donnell K."/>
            <person name="Stajich J.E."/>
            <person name="Bonito G."/>
        </authorList>
    </citation>
    <scope>NUCLEOTIDE SEQUENCE</scope>
    <source>
        <strain evidence="9">NVP60</strain>
    </source>
</reference>
<keyword evidence="2" id="KW-0645">Protease</keyword>
<accession>A0A9P6R6R3</accession>
<dbReference type="PROSITE" id="PS51885">
    <property type="entry name" value="NEPRILYSIN"/>
    <property type="match status" value="1"/>
</dbReference>
<evidence type="ECO:0000256" key="3">
    <source>
        <dbReference type="ARBA" id="ARBA00022723"/>
    </source>
</evidence>
<dbReference type="InterPro" id="IPR008753">
    <property type="entry name" value="Peptidase_M13_N"/>
</dbReference>
<dbReference type="SUPFAM" id="SSF55486">
    <property type="entry name" value="Metalloproteases ('zincins'), catalytic domain"/>
    <property type="match status" value="1"/>
</dbReference>
<dbReference type="GO" id="GO:0004222">
    <property type="term" value="F:metalloendopeptidase activity"/>
    <property type="evidence" value="ECO:0007669"/>
    <property type="project" value="InterPro"/>
</dbReference>
<feature type="domain" description="Peptidase M13 N-terminal" evidence="8">
    <location>
        <begin position="19"/>
        <end position="327"/>
    </location>
</feature>
<evidence type="ECO:0000256" key="1">
    <source>
        <dbReference type="ARBA" id="ARBA00001947"/>
    </source>
</evidence>
<sequence length="523" mass="58838">DTLRSIFEPLLGNSPEAEPDDVAAQNNIRKLQDLFSSCMNEEAILTAGSRPLVEETQKIIHSLPASDSPANKTALTKTMALVARYGFGVTSFINLRVGPDPRNPSMNVLNVDENGLGLWKADDYVKEDNVTASVNKEWQDIAQAVVAFEYQIWYIRTRKWEMEDITRNYKPRTVQELSILTPSIDWPLLLQEIFPAGYNDTLPLIVPNTVYLAKLDTLLQKTPAKTLQHYFSWILIRNLAKYLSPPYQQPLTTISNVASYVFFDVGIDRESICLKILKGKAREEAVAILDNISASYENNFHNVSWLDQESRDEAIKKIQSMVKLVGHSLNNSNATSSNSLNDFYKDYTIVADDSFGNQVRYHLWSNAKNLAKLNQPFDREAMDSSPMDVYAGANTQANSITFGTGTLQMPYFHVENPEYVNYGGFGALGGIMLGYSFDDVGRNFDSTGRRINWWSNATSQAFVERSQCFVKQYGNFTIKGSGNKDYNLDGRTALRVNIADNGSTKMAFLSWKKHFDSDPDGNT</sequence>
<dbReference type="Gene3D" id="3.40.390.10">
    <property type="entry name" value="Collagenase (Catalytic Domain)"/>
    <property type="match status" value="1"/>
</dbReference>
<keyword evidence="10" id="KW-1185">Reference proteome</keyword>
<dbReference type="AlphaFoldDB" id="A0A9P6R6R3"/>
<dbReference type="Pfam" id="PF01431">
    <property type="entry name" value="Peptidase_M13"/>
    <property type="match status" value="1"/>
</dbReference>
<evidence type="ECO:0000256" key="6">
    <source>
        <dbReference type="ARBA" id="ARBA00023049"/>
    </source>
</evidence>
<comment type="caution">
    <text evidence="9">The sequence shown here is derived from an EMBL/GenBank/DDBJ whole genome shotgun (WGS) entry which is preliminary data.</text>
</comment>
<name>A0A9P6R6R3_9FUNG</name>
<gene>
    <name evidence="9" type="ORF">BGZ97_011194</name>
</gene>
<dbReference type="GO" id="GO:0046872">
    <property type="term" value="F:metal ion binding"/>
    <property type="evidence" value="ECO:0007669"/>
    <property type="project" value="UniProtKB-KW"/>
</dbReference>
<dbReference type="Proteomes" id="UP000823405">
    <property type="component" value="Unassembled WGS sequence"/>
</dbReference>
<keyword evidence="3" id="KW-0479">Metal-binding</keyword>
<dbReference type="Gene3D" id="1.10.1380.10">
    <property type="entry name" value="Neutral endopeptidase , domain2"/>
    <property type="match status" value="1"/>
</dbReference>